<accession>A0ACC1YIZ7</accession>
<name>A0ACC1YIZ7_MELAZ</name>
<proteinExistence type="predicted"/>
<dbReference type="EMBL" id="CM051396">
    <property type="protein sequence ID" value="KAJ4723742.1"/>
    <property type="molecule type" value="Genomic_DNA"/>
</dbReference>
<comment type="caution">
    <text evidence="1">The sequence shown here is derived from an EMBL/GenBank/DDBJ whole genome shotgun (WGS) entry which is preliminary data.</text>
</comment>
<gene>
    <name evidence="1" type="ORF">OWV82_007075</name>
</gene>
<evidence type="ECO:0000313" key="2">
    <source>
        <dbReference type="Proteomes" id="UP001164539"/>
    </source>
</evidence>
<reference evidence="1 2" key="1">
    <citation type="journal article" date="2023" name="Science">
        <title>Complex scaffold remodeling in plant triterpene biosynthesis.</title>
        <authorList>
            <person name="De La Pena R."/>
            <person name="Hodgson H."/>
            <person name="Liu J.C."/>
            <person name="Stephenson M.J."/>
            <person name="Martin A.C."/>
            <person name="Owen C."/>
            <person name="Harkess A."/>
            <person name="Leebens-Mack J."/>
            <person name="Jimenez L.E."/>
            <person name="Osbourn A."/>
            <person name="Sattely E.S."/>
        </authorList>
    </citation>
    <scope>NUCLEOTIDE SEQUENCE [LARGE SCALE GENOMIC DNA]</scope>
    <source>
        <strain evidence="2">cv. JPN11</strain>
        <tissue evidence="1">Leaf</tissue>
    </source>
</reference>
<keyword evidence="2" id="KW-1185">Reference proteome</keyword>
<sequence length="1233" mass="140190">MASASSSSSPSSCLSPQSKYDVFLSFRGEDTRNNFTSHLFAALHRKKIQTFDDEGLKRGREISPVLLNAIERSKISIIIFSKNYASSRWCLDELVKILECQKMNEQMVLPVFYHVNPSYVRKQIGSFGDAFVEHEENFKDMPEKVKEWRAALTEASNLSGWDSMVTRPEARLVEAIVADVLKKLKDITVSSGFEGFVGLNSRLEQIKSLLCIELSDFRVIGIWGMGGIGKTTIAGALFNLISSEFEGKSFMANVREELENGVGLLHLREKILSQVLEENLNIGTPEIPEYIKGRLQRMKVFICLDDVNKFGQLEYLAGGLERFGPGSRIIVTTRNKRILEKYGVENIYEVEGFNHHEALELFCNYAFRKNHPSQDLMHLSSIVVNYAKGNPLALKVLGSSLHQRSKQDWEDALRDLKQISGPDIHDVLKISYDELNWEEKNLFLDIACFFRGEDKDYVTMILEDQYSVNYGLSVLVDKSLLTISRNMLQMHNLLQEMGQKIIWQESEKEPGKRSRLWYHEDIYHVLRKNKGTDSIEGLFLDMSKIRDLHLSSGAFTNMPNLRLLKFYMPRGFDSNISCKVHIPQGLEHLSDELRYLYWHGYPLQMLPSDFSAENLVVVSLPCSKVKQLWEGEKEAFKLKQIDLCHCQNLTRIPDPWETPSLEGIYLSNCTNLPYIPSSIQDFSNLSTLCLQGCKSLKSFPSNIHFRSPITLDFSYCVNITDFPRVSGNIKRLYLCGTAIEEVPSWIECLTELSELYMRQCTRLRSLSTSVCKLKSLHMLNLDDCWRLESFPEILVTMECLEYISLTLTPIKMLPSSIENGMLPSSFADLEKLTENWCYGSRGLLLPPLPGLSSLTRLYLSYHNITEIPQHISYLSSVRTLDLRGNNFENLPASIKQLSRLEELILSNCNVLQSLPELPPSLLWLEARNCKRLQSLPELPSCLEELDVSKLEKLSELSYGFARPKITFTFTNCLKLNKNQDENILADSQLRIQHMGTASLGLFYEKVFDVPPQFSISLPGSGIPDWFSYQSSGSSITIQLPQHWCNRTFLGFALCVVIAFEEDFDAGYCFGVRCGYHLEANKSSEARSGNWVCFLTSTTDHRVEDLLICSDHVLLGFDPCLDFRLADGGPHTVASFHFTFLCNGCSYVEDSCQVKCCGVSPLYANPYETQFNVFTEKLATTSEEEYSKRRKLHIKSIYHDQVGTSGSTGIIGRSGEKEVEPNSKRTRRGKINAL</sequence>
<evidence type="ECO:0000313" key="1">
    <source>
        <dbReference type="EMBL" id="KAJ4723742.1"/>
    </source>
</evidence>
<protein>
    <submittedName>
        <fullName evidence="1">Disease resistance protein (TIR-NBS-LRR class) family</fullName>
    </submittedName>
</protein>
<dbReference type="Proteomes" id="UP001164539">
    <property type="component" value="Chromosome 3"/>
</dbReference>
<organism evidence="1 2">
    <name type="scientific">Melia azedarach</name>
    <name type="common">Chinaberry tree</name>
    <dbReference type="NCBI Taxonomy" id="155640"/>
    <lineage>
        <taxon>Eukaryota</taxon>
        <taxon>Viridiplantae</taxon>
        <taxon>Streptophyta</taxon>
        <taxon>Embryophyta</taxon>
        <taxon>Tracheophyta</taxon>
        <taxon>Spermatophyta</taxon>
        <taxon>Magnoliopsida</taxon>
        <taxon>eudicotyledons</taxon>
        <taxon>Gunneridae</taxon>
        <taxon>Pentapetalae</taxon>
        <taxon>rosids</taxon>
        <taxon>malvids</taxon>
        <taxon>Sapindales</taxon>
        <taxon>Meliaceae</taxon>
        <taxon>Melia</taxon>
    </lineage>
</organism>